<dbReference type="EMBL" id="JAHIBW010000025">
    <property type="protein sequence ID" value="KAG7297992.1"/>
    <property type="molecule type" value="Genomic_DNA"/>
</dbReference>
<dbReference type="InterPro" id="IPR003689">
    <property type="entry name" value="ZIP"/>
</dbReference>
<organism evidence="6 7">
    <name type="scientific">Plutella xylostella</name>
    <name type="common">Diamondback moth</name>
    <name type="synonym">Plutella maculipennis</name>
    <dbReference type="NCBI Taxonomy" id="51655"/>
    <lineage>
        <taxon>Eukaryota</taxon>
        <taxon>Metazoa</taxon>
        <taxon>Ecdysozoa</taxon>
        <taxon>Arthropoda</taxon>
        <taxon>Hexapoda</taxon>
        <taxon>Insecta</taxon>
        <taxon>Pterygota</taxon>
        <taxon>Neoptera</taxon>
        <taxon>Endopterygota</taxon>
        <taxon>Lepidoptera</taxon>
        <taxon>Glossata</taxon>
        <taxon>Ditrysia</taxon>
        <taxon>Yponomeutoidea</taxon>
        <taxon>Plutellidae</taxon>
        <taxon>Plutella</taxon>
    </lineage>
</organism>
<evidence type="ECO:0000313" key="6">
    <source>
        <dbReference type="EMBL" id="KAG7297992.1"/>
    </source>
</evidence>
<reference evidence="6 7" key="1">
    <citation type="submission" date="2021-06" db="EMBL/GenBank/DDBJ databases">
        <title>A haploid diamondback moth (Plutella xylostella L.) genome assembly resolves 31 chromosomes and identifies a diamide resistance mutation.</title>
        <authorList>
            <person name="Ward C.M."/>
            <person name="Perry K.D."/>
            <person name="Baker G."/>
            <person name="Powis K."/>
            <person name="Heckel D.G."/>
            <person name="Baxter S.W."/>
        </authorList>
    </citation>
    <scope>NUCLEOTIDE SEQUENCE [LARGE SCALE GENOMIC DNA]</scope>
    <source>
        <strain evidence="6 7">LV</strain>
        <tissue evidence="6">Single pupa</tissue>
    </source>
</reference>
<comment type="subcellular location">
    <subcellularLocation>
        <location evidence="1">Membrane</location>
        <topology evidence="1">Multi-pass membrane protein</topology>
    </subcellularLocation>
</comment>
<evidence type="ECO:0000313" key="7">
    <source>
        <dbReference type="Proteomes" id="UP000823941"/>
    </source>
</evidence>
<evidence type="ECO:0000256" key="2">
    <source>
        <dbReference type="ARBA" id="ARBA00022692"/>
    </source>
</evidence>
<keyword evidence="3 5" id="KW-1133">Transmembrane helix</keyword>
<keyword evidence="2 5" id="KW-0812">Transmembrane</keyword>
<dbReference type="Pfam" id="PF02535">
    <property type="entry name" value="Zip"/>
    <property type="match status" value="1"/>
</dbReference>
<evidence type="ECO:0000256" key="1">
    <source>
        <dbReference type="ARBA" id="ARBA00004141"/>
    </source>
</evidence>
<feature type="transmembrane region" description="Helical" evidence="5">
    <location>
        <begin position="22"/>
        <end position="41"/>
    </location>
</feature>
<sequence>MSVEQVVRLDEAADGVVLAKGVAMAVLFSASMVCGLVPTLLARRLRWVTADAAGNLKSSNRAVRSLLSFGGGVLLSTTFLHLMPEIQENIETLQGESEAALNELRQ</sequence>
<comment type="caution">
    <text evidence="6">The sequence shown here is derived from an EMBL/GenBank/DDBJ whole genome shotgun (WGS) entry which is preliminary data.</text>
</comment>
<gene>
    <name evidence="6" type="ORF">JYU34_018751</name>
</gene>
<proteinExistence type="predicted"/>
<name>A0ABQ7PYH4_PLUXY</name>
<keyword evidence="7" id="KW-1185">Reference proteome</keyword>
<protein>
    <submittedName>
        <fullName evidence="6">Uncharacterized protein</fullName>
    </submittedName>
</protein>
<evidence type="ECO:0000256" key="4">
    <source>
        <dbReference type="ARBA" id="ARBA00023136"/>
    </source>
</evidence>
<evidence type="ECO:0000256" key="3">
    <source>
        <dbReference type="ARBA" id="ARBA00022989"/>
    </source>
</evidence>
<keyword evidence="4 5" id="KW-0472">Membrane</keyword>
<evidence type="ECO:0000256" key="5">
    <source>
        <dbReference type="SAM" id="Phobius"/>
    </source>
</evidence>
<accession>A0ABQ7PYH4</accession>
<dbReference type="Proteomes" id="UP000823941">
    <property type="component" value="Chromosome 25"/>
</dbReference>